<dbReference type="GO" id="GO:0005886">
    <property type="term" value="C:plasma membrane"/>
    <property type="evidence" value="ECO:0007669"/>
    <property type="project" value="UniProtKB-SubCell"/>
</dbReference>
<dbReference type="FunFam" id="1.10.3470.10:FF:000001">
    <property type="entry name" value="Vitamin B12 ABC transporter permease BtuC"/>
    <property type="match status" value="1"/>
</dbReference>
<keyword evidence="3" id="KW-0813">Transport</keyword>
<feature type="transmembrane region" description="Helical" evidence="8">
    <location>
        <begin position="85"/>
        <end position="103"/>
    </location>
</feature>
<keyword evidence="4" id="KW-1003">Cell membrane</keyword>
<dbReference type="AlphaFoldDB" id="A0AAF0HBH2"/>
<feature type="transmembrane region" description="Helical" evidence="8">
    <location>
        <begin position="268"/>
        <end position="286"/>
    </location>
</feature>
<evidence type="ECO:0000256" key="6">
    <source>
        <dbReference type="ARBA" id="ARBA00022989"/>
    </source>
</evidence>
<evidence type="ECO:0000313" key="9">
    <source>
        <dbReference type="EMBL" id="WHA44044.1"/>
    </source>
</evidence>
<dbReference type="GO" id="GO:0022857">
    <property type="term" value="F:transmembrane transporter activity"/>
    <property type="evidence" value="ECO:0007669"/>
    <property type="project" value="InterPro"/>
</dbReference>
<dbReference type="SUPFAM" id="SSF81345">
    <property type="entry name" value="ABC transporter involved in vitamin B12 uptake, BtuC"/>
    <property type="match status" value="1"/>
</dbReference>
<comment type="subcellular location">
    <subcellularLocation>
        <location evidence="1">Cell membrane</location>
        <topology evidence="1">Multi-pass membrane protein</topology>
    </subcellularLocation>
</comment>
<feature type="transmembrane region" description="Helical" evidence="8">
    <location>
        <begin position="226"/>
        <end position="248"/>
    </location>
</feature>
<organism evidence="9 10">
    <name type="scientific">Agrobacterium larrymoorei</name>
    <dbReference type="NCBI Taxonomy" id="160699"/>
    <lineage>
        <taxon>Bacteria</taxon>
        <taxon>Pseudomonadati</taxon>
        <taxon>Pseudomonadota</taxon>
        <taxon>Alphaproteobacteria</taxon>
        <taxon>Hyphomicrobiales</taxon>
        <taxon>Rhizobiaceae</taxon>
        <taxon>Rhizobium/Agrobacterium group</taxon>
        <taxon>Agrobacterium</taxon>
    </lineage>
</organism>
<dbReference type="GO" id="GO:0033214">
    <property type="term" value="P:siderophore-iron import into cell"/>
    <property type="evidence" value="ECO:0007669"/>
    <property type="project" value="TreeGrafter"/>
</dbReference>
<feature type="transmembrane region" description="Helical" evidence="8">
    <location>
        <begin position="55"/>
        <end position="76"/>
    </location>
</feature>
<keyword evidence="9" id="KW-0614">Plasmid</keyword>
<dbReference type="Proteomes" id="UP000298664">
    <property type="component" value="Plasmid pAlCFBP5477"/>
</dbReference>
<evidence type="ECO:0000256" key="3">
    <source>
        <dbReference type="ARBA" id="ARBA00022448"/>
    </source>
</evidence>
<feature type="transmembrane region" description="Helical" evidence="8">
    <location>
        <begin position="109"/>
        <end position="132"/>
    </location>
</feature>
<dbReference type="PANTHER" id="PTHR30472">
    <property type="entry name" value="FERRIC ENTEROBACTIN TRANSPORT SYSTEM PERMEASE PROTEIN"/>
    <property type="match status" value="1"/>
</dbReference>
<keyword evidence="7 8" id="KW-0472">Membrane</keyword>
<dbReference type="Pfam" id="PF01032">
    <property type="entry name" value="FecCD"/>
    <property type="match status" value="1"/>
</dbReference>
<evidence type="ECO:0000313" key="10">
    <source>
        <dbReference type="Proteomes" id="UP000298664"/>
    </source>
</evidence>
<sequence>MRRHAGIFVVVLLAVVIVASLCLGASTLSPAHVFQLLLERNAQDFEIWNHRFPRTLIALLVGAGMGAAGALIQGVIRNPLASPDILGVTQGAGLALSLAMLLLPQIPIIYIAPLACIGGAAGAGLLLLYNLGSFSPIRFALSGVAVSVTLSSFTEYLLLTHPTEINTTLLTLTGSIWGRGWVHLLPLLPVLPLIGCSLLISKHLDLIGLGDETATALGTRLSMIRAISITFAVVLTSLTVSVAGPIGFVGLVSPHIARRIVGGAHRALIPSAAAIGAIMTIFADTLGRSIAPPMEIPVGVLTAVVGAPYFLWLLFRIR</sequence>
<keyword evidence="5 8" id="KW-0812">Transmembrane</keyword>
<reference evidence="9" key="1">
    <citation type="submission" date="2023-05" db="EMBL/GenBank/DDBJ databases">
        <title>Complete genome sequence of Agrobacterium larrymoorei CFBP5477.</title>
        <authorList>
            <person name="Yen H.-C."/>
            <person name="Chou L."/>
            <person name="Lin Y.-C."/>
            <person name="Lai E.-M."/>
            <person name="Kuo C.-H."/>
        </authorList>
    </citation>
    <scope>NUCLEOTIDE SEQUENCE</scope>
    <source>
        <strain evidence="9">CFBP5477</strain>
        <plasmid evidence="9">pAlCFBP5477</plasmid>
    </source>
</reference>
<evidence type="ECO:0000256" key="4">
    <source>
        <dbReference type="ARBA" id="ARBA00022475"/>
    </source>
</evidence>
<dbReference type="RefSeq" id="WP_137395828.1">
    <property type="nucleotide sequence ID" value="NZ_CP124735.1"/>
</dbReference>
<evidence type="ECO:0000256" key="7">
    <source>
        <dbReference type="ARBA" id="ARBA00023136"/>
    </source>
</evidence>
<evidence type="ECO:0000256" key="1">
    <source>
        <dbReference type="ARBA" id="ARBA00004651"/>
    </source>
</evidence>
<geneLocation type="plasmid" evidence="9 10">
    <name>pAlCFBP5477</name>
</geneLocation>
<protein>
    <submittedName>
        <fullName evidence="9">Iron chelate uptake ABC transporter family permease subunit</fullName>
    </submittedName>
</protein>
<evidence type="ECO:0000256" key="8">
    <source>
        <dbReference type="SAM" id="Phobius"/>
    </source>
</evidence>
<dbReference type="InterPro" id="IPR000522">
    <property type="entry name" value="ABC_transptr_permease_BtuC"/>
</dbReference>
<evidence type="ECO:0000256" key="5">
    <source>
        <dbReference type="ARBA" id="ARBA00022692"/>
    </source>
</evidence>
<comment type="similarity">
    <text evidence="2">Belongs to the binding-protein-dependent transport system permease family. FecCD subfamily.</text>
</comment>
<dbReference type="Gene3D" id="1.10.3470.10">
    <property type="entry name" value="ABC transporter involved in vitamin B12 uptake, BtuC"/>
    <property type="match status" value="1"/>
</dbReference>
<dbReference type="EMBL" id="CP124735">
    <property type="protein sequence ID" value="WHA44044.1"/>
    <property type="molecule type" value="Genomic_DNA"/>
</dbReference>
<name>A0AAF0HBH2_9HYPH</name>
<proteinExistence type="inferred from homology"/>
<feature type="transmembrane region" description="Helical" evidence="8">
    <location>
        <begin position="298"/>
        <end position="315"/>
    </location>
</feature>
<gene>
    <name evidence="9" type="ORF">CFBP5477_021740</name>
</gene>
<dbReference type="PANTHER" id="PTHR30472:SF37">
    <property type="entry name" value="FE(3+) DICITRATE TRANSPORT SYSTEM PERMEASE PROTEIN FECD-RELATED"/>
    <property type="match status" value="1"/>
</dbReference>
<keyword evidence="6 8" id="KW-1133">Transmembrane helix</keyword>
<dbReference type="CDD" id="cd06550">
    <property type="entry name" value="TM_ABC_iron-siderophores_like"/>
    <property type="match status" value="1"/>
</dbReference>
<feature type="transmembrane region" description="Helical" evidence="8">
    <location>
        <begin position="139"/>
        <end position="160"/>
    </location>
</feature>
<accession>A0AAF0HBH2</accession>
<evidence type="ECO:0000256" key="2">
    <source>
        <dbReference type="ARBA" id="ARBA00007935"/>
    </source>
</evidence>
<dbReference type="InterPro" id="IPR037294">
    <property type="entry name" value="ABC_BtuC-like"/>
</dbReference>